<keyword evidence="1" id="KW-0732">Signal</keyword>
<reference evidence="2 3" key="1">
    <citation type="journal article" date="2021" name="Nat. Commun.">
        <title>Genetic determinants of endophytism in the Arabidopsis root mycobiome.</title>
        <authorList>
            <person name="Mesny F."/>
            <person name="Miyauchi S."/>
            <person name="Thiergart T."/>
            <person name="Pickel B."/>
            <person name="Atanasova L."/>
            <person name="Karlsson M."/>
            <person name="Huettel B."/>
            <person name="Barry K.W."/>
            <person name="Haridas S."/>
            <person name="Chen C."/>
            <person name="Bauer D."/>
            <person name="Andreopoulos W."/>
            <person name="Pangilinan J."/>
            <person name="LaButti K."/>
            <person name="Riley R."/>
            <person name="Lipzen A."/>
            <person name="Clum A."/>
            <person name="Drula E."/>
            <person name="Henrissat B."/>
            <person name="Kohler A."/>
            <person name="Grigoriev I.V."/>
            <person name="Martin F.M."/>
            <person name="Hacquard S."/>
        </authorList>
    </citation>
    <scope>NUCLEOTIDE SEQUENCE [LARGE SCALE GENOMIC DNA]</scope>
    <source>
        <strain evidence="2 3">MPI-CAGE-CH-0241</strain>
    </source>
</reference>
<gene>
    <name evidence="2" type="ORF">B0T10DRAFT_42243</name>
</gene>
<keyword evidence="3" id="KW-1185">Reference proteome</keyword>
<sequence>MHHFFCLGLNFSTLALFLCANSPLVVNFSFLPIVSVNNSSGPGGPLLFFRRPTMDSIGTSTFRNGATGRETLALFRRLLFGRRGDHTAPGMASCTNTIRSNGLLGLHVLDRYVR</sequence>
<evidence type="ECO:0000313" key="3">
    <source>
        <dbReference type="Proteomes" id="UP000777438"/>
    </source>
</evidence>
<evidence type="ECO:0000256" key="1">
    <source>
        <dbReference type="SAM" id="SignalP"/>
    </source>
</evidence>
<dbReference type="Proteomes" id="UP000777438">
    <property type="component" value="Unassembled WGS sequence"/>
</dbReference>
<accession>A0A9P8W3W6</accession>
<feature type="chain" id="PRO_5040138235" description="Secreted protein" evidence="1">
    <location>
        <begin position="21"/>
        <end position="114"/>
    </location>
</feature>
<organism evidence="2 3">
    <name type="scientific">Thelonectria olida</name>
    <dbReference type="NCBI Taxonomy" id="1576542"/>
    <lineage>
        <taxon>Eukaryota</taxon>
        <taxon>Fungi</taxon>
        <taxon>Dikarya</taxon>
        <taxon>Ascomycota</taxon>
        <taxon>Pezizomycotina</taxon>
        <taxon>Sordariomycetes</taxon>
        <taxon>Hypocreomycetidae</taxon>
        <taxon>Hypocreales</taxon>
        <taxon>Nectriaceae</taxon>
        <taxon>Thelonectria</taxon>
    </lineage>
</organism>
<dbReference type="EMBL" id="JAGPYM010000010">
    <property type="protein sequence ID" value="KAH6889882.1"/>
    <property type="molecule type" value="Genomic_DNA"/>
</dbReference>
<feature type="signal peptide" evidence="1">
    <location>
        <begin position="1"/>
        <end position="20"/>
    </location>
</feature>
<proteinExistence type="predicted"/>
<protein>
    <recommendedName>
        <fullName evidence="4">Secreted protein</fullName>
    </recommendedName>
</protein>
<evidence type="ECO:0008006" key="4">
    <source>
        <dbReference type="Google" id="ProtNLM"/>
    </source>
</evidence>
<comment type="caution">
    <text evidence="2">The sequence shown here is derived from an EMBL/GenBank/DDBJ whole genome shotgun (WGS) entry which is preliminary data.</text>
</comment>
<evidence type="ECO:0000313" key="2">
    <source>
        <dbReference type="EMBL" id="KAH6889882.1"/>
    </source>
</evidence>
<dbReference type="AlphaFoldDB" id="A0A9P8W3W6"/>
<name>A0A9P8W3W6_9HYPO</name>